<dbReference type="PANTHER" id="PTHR43833:SF9">
    <property type="entry name" value="POTASSIUM CHANNEL PROTEIN YUGO-RELATED"/>
    <property type="match status" value="1"/>
</dbReference>
<keyword evidence="1" id="KW-1133">Transmembrane helix</keyword>
<dbReference type="RefSeq" id="WP_345197405.1">
    <property type="nucleotide sequence ID" value="NZ_BAABFL010000437.1"/>
</dbReference>
<evidence type="ECO:0000313" key="4">
    <source>
        <dbReference type="Proteomes" id="UP001500604"/>
    </source>
</evidence>
<dbReference type="Gene3D" id="3.40.50.720">
    <property type="entry name" value="NAD(P)-binding Rossmann-like Domain"/>
    <property type="match status" value="1"/>
</dbReference>
<dbReference type="Proteomes" id="UP001500604">
    <property type="component" value="Unassembled WGS sequence"/>
</dbReference>
<evidence type="ECO:0000313" key="3">
    <source>
        <dbReference type="EMBL" id="GAA4651096.1"/>
    </source>
</evidence>
<feature type="transmembrane region" description="Helical" evidence="1">
    <location>
        <begin position="51"/>
        <end position="68"/>
    </location>
</feature>
<dbReference type="SUPFAM" id="SSF81324">
    <property type="entry name" value="Voltage-gated potassium channels"/>
    <property type="match status" value="1"/>
</dbReference>
<dbReference type="InterPro" id="IPR036291">
    <property type="entry name" value="NAD(P)-bd_dom_sf"/>
</dbReference>
<name>A0ABP8V714_9GAMM</name>
<comment type="caution">
    <text evidence="3">The sequence shown here is derived from an EMBL/GenBank/DDBJ whole genome shotgun (WGS) entry which is preliminary data.</text>
</comment>
<proteinExistence type="predicted"/>
<keyword evidence="1" id="KW-0472">Membrane</keyword>
<gene>
    <name evidence="3" type="ORF">GCM10023116_33790</name>
</gene>
<dbReference type="EMBL" id="BAABFL010000437">
    <property type="protein sequence ID" value="GAA4651096.1"/>
    <property type="molecule type" value="Genomic_DNA"/>
</dbReference>
<keyword evidence="4" id="KW-1185">Reference proteome</keyword>
<dbReference type="Pfam" id="PF07885">
    <property type="entry name" value="Ion_trans_2"/>
    <property type="match status" value="1"/>
</dbReference>
<dbReference type="InterPro" id="IPR050721">
    <property type="entry name" value="Trk_Ktr_HKT_K-transport"/>
</dbReference>
<dbReference type="PANTHER" id="PTHR43833">
    <property type="entry name" value="POTASSIUM CHANNEL PROTEIN 2-RELATED-RELATED"/>
    <property type="match status" value="1"/>
</dbReference>
<evidence type="ECO:0000259" key="2">
    <source>
        <dbReference type="Pfam" id="PF07885"/>
    </source>
</evidence>
<feature type="transmembrane region" description="Helical" evidence="1">
    <location>
        <begin position="80"/>
        <end position="106"/>
    </location>
</feature>
<accession>A0ABP8V714</accession>
<sequence>MHTVGRMMRFLNLQLLRLSWLALIVVLLVHFFLSWGLLALAGEYALVQPDVFFYFYLVTASTVGYGDFSPVTLTGRVLASILLVPGGVVLFAGFIGKLTSVVVNYWRKNVKGRADFSGQLKGHIVILGWHHERTRRMLELIFGDRKRQKRDVVLCAADDMENPMPGQVHFVRSESLTSEDCFTRSALSDADRVIIYGMNDDNTLTVSLAVTGYGTPAHVVSHFESREMADLLSVHAPQVETHANISIEMLVRSSQDPGSSRVQNQLLNTLSGPTQYSMTVPPSFVACRFSTLLQWFKQQHDALLFGVANSATGDDLVLNPDADYPVTPGQILYFMAGQRLHAGEIDWNRIVDASAELA</sequence>
<protein>
    <submittedName>
        <fullName evidence="3">Ion channel</fullName>
    </submittedName>
</protein>
<dbReference type="Gene3D" id="1.10.287.70">
    <property type="match status" value="1"/>
</dbReference>
<feature type="domain" description="Potassium channel" evidence="2">
    <location>
        <begin position="49"/>
        <end position="103"/>
    </location>
</feature>
<reference evidence="4" key="1">
    <citation type="journal article" date="2019" name="Int. J. Syst. Evol. Microbiol.">
        <title>The Global Catalogue of Microorganisms (GCM) 10K type strain sequencing project: providing services to taxonomists for standard genome sequencing and annotation.</title>
        <authorList>
            <consortium name="The Broad Institute Genomics Platform"/>
            <consortium name="The Broad Institute Genome Sequencing Center for Infectious Disease"/>
            <person name="Wu L."/>
            <person name="Ma J."/>
        </authorList>
    </citation>
    <scope>NUCLEOTIDE SEQUENCE [LARGE SCALE GENOMIC DNA]</scope>
    <source>
        <strain evidence="4">JCM 17805</strain>
    </source>
</reference>
<dbReference type="SUPFAM" id="SSF51735">
    <property type="entry name" value="NAD(P)-binding Rossmann-fold domains"/>
    <property type="match status" value="1"/>
</dbReference>
<dbReference type="InterPro" id="IPR013099">
    <property type="entry name" value="K_chnl_dom"/>
</dbReference>
<organism evidence="3 4">
    <name type="scientific">Kistimonas scapharcae</name>
    <dbReference type="NCBI Taxonomy" id="1036133"/>
    <lineage>
        <taxon>Bacteria</taxon>
        <taxon>Pseudomonadati</taxon>
        <taxon>Pseudomonadota</taxon>
        <taxon>Gammaproteobacteria</taxon>
        <taxon>Oceanospirillales</taxon>
        <taxon>Endozoicomonadaceae</taxon>
        <taxon>Kistimonas</taxon>
    </lineage>
</organism>
<evidence type="ECO:0000256" key="1">
    <source>
        <dbReference type="SAM" id="Phobius"/>
    </source>
</evidence>
<keyword evidence="1" id="KW-0812">Transmembrane</keyword>